<dbReference type="PATRIC" id="fig|1476583.3.peg.182"/>
<dbReference type="Gene3D" id="1.25.40.10">
    <property type="entry name" value="Tetratricopeptide repeat domain"/>
    <property type="match status" value="1"/>
</dbReference>
<keyword evidence="5" id="KW-1185">Reference proteome</keyword>
<keyword evidence="2" id="KW-0812">Transmembrane</keyword>
<dbReference type="AlphaFoldDB" id="A0A016QU52"/>
<feature type="transmembrane region" description="Helical" evidence="2">
    <location>
        <begin position="580"/>
        <end position="600"/>
    </location>
</feature>
<dbReference type="Proteomes" id="UP000020492">
    <property type="component" value="Unassembled WGS sequence"/>
</dbReference>
<feature type="repeat" description="TPR" evidence="1">
    <location>
        <begin position="472"/>
        <end position="505"/>
    </location>
</feature>
<dbReference type="EMBL" id="JHAC01000004">
    <property type="protein sequence ID" value="EYB69511.1"/>
    <property type="molecule type" value="Genomic_DNA"/>
</dbReference>
<dbReference type="InterPro" id="IPR011990">
    <property type="entry name" value="TPR-like_helical_dom_sf"/>
</dbReference>
<keyword evidence="1" id="KW-0802">TPR repeat</keyword>
<feature type="transmembrane region" description="Helical" evidence="2">
    <location>
        <begin position="620"/>
        <end position="650"/>
    </location>
</feature>
<reference evidence="4 5" key="1">
    <citation type="submission" date="2014-03" db="EMBL/GenBank/DDBJ databases">
        <title>Draft genome sequence of Deinococcus phoenicis 1P10ME.</title>
        <authorList>
            <person name="Stepanov V.G."/>
            <person name="Vaishampayan P."/>
            <person name="Venkateswaran K."/>
            <person name="Fox G.E."/>
        </authorList>
    </citation>
    <scope>NUCLEOTIDE SEQUENCE [LARGE SCALE GENOMIC DNA]</scope>
    <source>
        <strain evidence="4 5">1P10ME</strain>
    </source>
</reference>
<feature type="transmembrane region" description="Helical" evidence="2">
    <location>
        <begin position="388"/>
        <end position="407"/>
    </location>
</feature>
<keyword evidence="3" id="KW-0732">Signal</keyword>
<dbReference type="SUPFAM" id="SSF48452">
    <property type="entry name" value="TPR-like"/>
    <property type="match status" value="1"/>
</dbReference>
<accession>A0A016QU52</accession>
<gene>
    <name evidence="4" type="ORF">DEIPH_ctg004orf0009</name>
</gene>
<keyword evidence="2" id="KW-0472">Membrane</keyword>
<sequence length="704" mass="74518">MVRLVLVTLAALLGTAGADAVLEGRTLRYEDGANLRWSRSYPAALGDLTGPVTLGKTTYLGVGPVVYALGGAGTLQARYDLPGAVTSLDATGGTLRVSTRGEGYTERFTLGDPQGGGRVQERVVFPPDPEVTGWLARAASLVPPEDLARAAREDPLNPFLTLREAQQAGRGGDRYAALNALRRTLGNDLPFPVWVQLAAALDAGGFPAAADLALDRARRDAAARGYDPEVSVSREALFAYGNPSGYVGTLLDQGRLGRAEAWMRYLRDLHPRFEGGGALYLRYAQLLDTQGRSGEAEEWRQFARGLRAGTLYNLGPEAPRRVRDAMRLVTLALLLALGAALLAMTVRAWRVQGEDTRPLGGRWAAWLRHPLARMRRAAVLYAPVGERLGLVALAAGLVVSVVGWQWANTTAARLAAPALNIGTYGGGWYAARLDDLDLRPTPDTALLAGLAAQLDGDDSAARDRYARAPGDACALNNLGVIAQERGDAPQAREQYRAALAARPDLTAAAYNLGLNPGTPGSAFQRSYRPGEPRLCYPDDRSLARAVNGDLSVTLARDLRDPLAALTPAAGPGVQTGSVRLGWAFLGALALLTLLALSLLIPRPASAARQGRPAGYRLAALLLPGTALLEGAWGGVLLLAWAAALAGLAPLAGLTRFGTPLDPTQPGTRTALLTLLAVTYALNTAAFIGAELRRTRWRRREGTGG</sequence>
<feature type="transmembrane region" description="Helical" evidence="2">
    <location>
        <begin position="328"/>
        <end position="349"/>
    </location>
</feature>
<evidence type="ECO:0000313" key="4">
    <source>
        <dbReference type="EMBL" id="EYB69511.1"/>
    </source>
</evidence>
<name>A0A016QU52_9DEIO</name>
<feature type="chain" id="PRO_5001485748" evidence="3">
    <location>
        <begin position="21"/>
        <end position="704"/>
    </location>
</feature>
<feature type="signal peptide" evidence="3">
    <location>
        <begin position="1"/>
        <end position="20"/>
    </location>
</feature>
<protein>
    <submittedName>
        <fullName evidence="4">Uncharacterized protein</fullName>
    </submittedName>
</protein>
<evidence type="ECO:0000313" key="5">
    <source>
        <dbReference type="Proteomes" id="UP000020492"/>
    </source>
</evidence>
<evidence type="ECO:0000256" key="3">
    <source>
        <dbReference type="SAM" id="SignalP"/>
    </source>
</evidence>
<organism evidence="4 5">
    <name type="scientific">Deinococcus phoenicis</name>
    <dbReference type="NCBI Taxonomy" id="1476583"/>
    <lineage>
        <taxon>Bacteria</taxon>
        <taxon>Thermotogati</taxon>
        <taxon>Deinococcota</taxon>
        <taxon>Deinococci</taxon>
        <taxon>Deinococcales</taxon>
        <taxon>Deinococcaceae</taxon>
        <taxon>Deinococcus</taxon>
    </lineage>
</organism>
<keyword evidence="2" id="KW-1133">Transmembrane helix</keyword>
<feature type="transmembrane region" description="Helical" evidence="2">
    <location>
        <begin position="670"/>
        <end position="689"/>
    </location>
</feature>
<proteinExistence type="predicted"/>
<dbReference type="PROSITE" id="PS50005">
    <property type="entry name" value="TPR"/>
    <property type="match status" value="1"/>
</dbReference>
<evidence type="ECO:0000256" key="2">
    <source>
        <dbReference type="SAM" id="Phobius"/>
    </source>
</evidence>
<dbReference type="STRING" id="1476583.DEIPH_ctg004orf0009"/>
<comment type="caution">
    <text evidence="4">The sequence shown here is derived from an EMBL/GenBank/DDBJ whole genome shotgun (WGS) entry which is preliminary data.</text>
</comment>
<dbReference type="eggNOG" id="COG0457">
    <property type="taxonomic scope" value="Bacteria"/>
</dbReference>
<evidence type="ECO:0000256" key="1">
    <source>
        <dbReference type="PROSITE-ProRule" id="PRU00339"/>
    </source>
</evidence>
<dbReference type="InterPro" id="IPR019734">
    <property type="entry name" value="TPR_rpt"/>
</dbReference>